<proteinExistence type="predicted"/>
<dbReference type="OrthoDB" id="7540161at2"/>
<comment type="caution">
    <text evidence="1">The sequence shown here is derived from an EMBL/GenBank/DDBJ whole genome shotgun (WGS) entry which is preliminary data.</text>
</comment>
<evidence type="ECO:0000313" key="2">
    <source>
        <dbReference type="Proteomes" id="UP000306985"/>
    </source>
</evidence>
<dbReference type="AlphaFoldDB" id="A0A4U6QN62"/>
<dbReference type="GO" id="GO:0005975">
    <property type="term" value="P:carbohydrate metabolic process"/>
    <property type="evidence" value="ECO:0007669"/>
    <property type="project" value="InterPro"/>
</dbReference>
<keyword evidence="2" id="KW-1185">Reference proteome</keyword>
<dbReference type="Proteomes" id="UP000306985">
    <property type="component" value="Unassembled WGS sequence"/>
</dbReference>
<keyword evidence="1" id="KW-0808">Transferase</keyword>
<dbReference type="GO" id="GO:0016740">
    <property type="term" value="F:transferase activity"/>
    <property type="evidence" value="ECO:0007669"/>
    <property type="project" value="UniProtKB-KW"/>
</dbReference>
<organism evidence="1 2">
    <name type="scientific">Nakamurella flava</name>
    <dbReference type="NCBI Taxonomy" id="2576308"/>
    <lineage>
        <taxon>Bacteria</taxon>
        <taxon>Bacillati</taxon>
        <taxon>Actinomycetota</taxon>
        <taxon>Actinomycetes</taxon>
        <taxon>Nakamurellales</taxon>
        <taxon>Nakamurellaceae</taxon>
        <taxon>Nakamurella</taxon>
    </lineage>
</organism>
<evidence type="ECO:0000313" key="1">
    <source>
        <dbReference type="EMBL" id="TKV62147.1"/>
    </source>
</evidence>
<reference evidence="1 2" key="1">
    <citation type="submission" date="2019-05" db="EMBL/GenBank/DDBJ databases">
        <title>Nakamurella sp. N5BH11, whole genome shotgun sequence.</title>
        <authorList>
            <person name="Tuo L."/>
        </authorList>
    </citation>
    <scope>NUCLEOTIDE SEQUENCE [LARGE SCALE GENOMIC DNA]</scope>
    <source>
        <strain evidence="1 2">N5BH11</strain>
    </source>
</reference>
<sequence length="341" mass="36512">MFDHLSALTDARGLFEHARYAVPRPEHGYCVDDVARALVVTAREPAPDARLIGLHRRYLGFTVAAVADDGRCHNRMDVTGRWTDQPGLGDWWGRALWGLGFAAARLPDPADRDRAADAFRRAAARRSPDLRATAFATLGAAELLTARPDEAAARGLLTDYLEWSRRWAPTGPQWAWPEPRLGYANAAIAEALIVAAHALGDDAGTARGCDLLDFLLRVESRVDRVGAGTGARLLSVTPVGGRGPGEVGPAFDQQPLEVAALADACASAHRVTGDASWLVGVELARRWLWGDNDSRTIMLDPDTGGGFDGLTRTGRNENQGAESTVAALVIVQQACALPVTP</sequence>
<dbReference type="InterPro" id="IPR008928">
    <property type="entry name" value="6-hairpin_glycosidase_sf"/>
</dbReference>
<accession>A0A4U6QN62</accession>
<protein>
    <submittedName>
        <fullName evidence="1">Glycosyltransferase</fullName>
    </submittedName>
</protein>
<dbReference type="SUPFAM" id="SSF48208">
    <property type="entry name" value="Six-hairpin glycosidases"/>
    <property type="match status" value="1"/>
</dbReference>
<gene>
    <name evidence="1" type="ORF">FDO65_04405</name>
</gene>
<name>A0A4U6QN62_9ACTN</name>
<dbReference type="EMBL" id="SZZH01000001">
    <property type="protein sequence ID" value="TKV62147.1"/>
    <property type="molecule type" value="Genomic_DNA"/>
</dbReference>